<name>S7W8T0_SPRLO</name>
<dbReference type="Proteomes" id="UP000014978">
    <property type="component" value="Unassembled WGS sequence"/>
</dbReference>
<proteinExistence type="predicted"/>
<dbReference type="HOGENOM" id="CLU_998100_0_0_1"/>
<organism evidence="1 2">
    <name type="scientific">Spraguea lophii (strain 42_110)</name>
    <name type="common">Microsporidian parasite</name>
    <dbReference type="NCBI Taxonomy" id="1358809"/>
    <lineage>
        <taxon>Eukaryota</taxon>
        <taxon>Fungi</taxon>
        <taxon>Fungi incertae sedis</taxon>
        <taxon>Microsporidia</taxon>
        <taxon>Spragueidae</taxon>
        <taxon>Spraguea</taxon>
    </lineage>
</organism>
<gene>
    <name evidence="1" type="ORF">SLOPH_1717</name>
</gene>
<comment type="caution">
    <text evidence="1">The sequence shown here is derived from an EMBL/GenBank/DDBJ whole genome shotgun (WGS) entry which is preliminary data.</text>
</comment>
<dbReference type="VEuPathDB" id="MicrosporidiaDB:SLOPH_1717"/>
<keyword evidence="2" id="KW-1185">Reference proteome</keyword>
<evidence type="ECO:0000313" key="2">
    <source>
        <dbReference type="Proteomes" id="UP000014978"/>
    </source>
</evidence>
<protein>
    <submittedName>
        <fullName evidence="1">Uncharacterized protein</fullName>
    </submittedName>
</protein>
<accession>S7W8T0</accession>
<sequence>MLLFLPLFQSRLVFNTPVKTTPAETVLCDFAKIDKLLSQDLVINAFLGENSKKCRESRISKDKAIGITTVELRVCNDLCPLSPLIDECKFVSVFTSYIYHKLDYFIRENRIYRRVIRRYLRMVYNHFIRKENNPHELAIFMANSFHNTSFLKIFLTEAEINGQTKVELGVNYCRGVLQIKSWEYYTITDCNIENIKFSKEPRKMAILSKGALSGTFSFWEYMICEIKKDCKKVTYNNVLKFLNPEEVQAQYKDKPEYKEKLAHRRYVYNEILTILGFYR</sequence>
<dbReference type="EMBL" id="ATCN01000321">
    <property type="protein sequence ID" value="EPR79266.1"/>
    <property type="molecule type" value="Genomic_DNA"/>
</dbReference>
<reference evidence="2" key="1">
    <citation type="journal article" date="2013" name="PLoS Genet.">
        <title>The genome of Spraguea lophii and the basis of host-microsporidian interactions.</title>
        <authorList>
            <person name="Campbell S.E."/>
            <person name="Williams T.A."/>
            <person name="Yousuf A."/>
            <person name="Soanes D.M."/>
            <person name="Paszkiewicz K.H."/>
            <person name="Williams B.A.P."/>
        </authorList>
    </citation>
    <scope>NUCLEOTIDE SEQUENCE [LARGE SCALE GENOMIC DNA]</scope>
    <source>
        <strain evidence="2">42_110</strain>
    </source>
</reference>
<dbReference type="AlphaFoldDB" id="S7W8T0"/>
<dbReference type="OrthoDB" id="2196347at2759"/>
<evidence type="ECO:0000313" key="1">
    <source>
        <dbReference type="EMBL" id="EPR79266.1"/>
    </source>
</evidence>
<dbReference type="InParanoid" id="S7W8T0"/>